<feature type="compositionally biased region" description="Polar residues" evidence="11">
    <location>
        <begin position="124"/>
        <end position="137"/>
    </location>
</feature>
<sequence>MPTGKRAQDHPGSATSGQGAARESSGASPSEPVPRPLPPLTRSSREHASRKLRSGTQLPDTGGGDDEAARAVLVRIPSFGPATSSEIVPLRRPSPRPVATSAPQSPRSHPATAKSPRSRPRSAGDSTCQQPVSNDLEPTSFDRMHPRWPRSAMSPSRQPVSPSDRMTRADAEAQQRSQESLAQQAEHWQHEEAVLARAREISERQAGKLLPMFPEPKRPKTHWDYVLEEMQWMAKEFAKERRWKLAQSKRFARLISRSNLDIESRKLQQQKDEALKIRRRAAWIGKEVLRFWNKAERLVFFKQQSQVEAKKKEVLDKHLDFLVGQTQRYSSLLAQRLGPEQAKGKEATEASAPSADVVMAECEDGDAEFQADQSSEEDDEATLDEEEALAGGDASARQAEELAGLEDEADMPLEQLLARYGFVQTTEEGGPAEQQDDTAERAASRQAGSPSSPPADLSDLASASSGASEGAHVTSVAEGELARPSAAAKGRAEGEAGDTEYTALDSDVDDEATLDEEEQLAAAEGRNLQDDTRAEVAALNDEADLPLDELLARFGFIREGADPEPARDAAGLSTAQQPAAPAPEPVLRKREVLGKQDGRERLEGVARLANDMQPTGYTLSTTNVRTKVPFLLKNTLREYQHIGLDWLVTIYMRRLNGILADEMGLGKTIMTIALIAHLACEQGIWGPHLIVVPTSVMLNWEMEFKKWCPAFKLLTYFGSAKERKLKRQGWSKPNAFHVCITSYTLVLQDAKMFRRKKWKYLILDEAHMIKNWKSQRWQTLLNFNSKRRLLITGTPLQNDLMELWSLMHFLMPQVFASHQQFKDWFSNPLTGMVEGQETVNKELVERLHGVLRPFLLRRLKTDVEKQLPQKHMHVVRCRLSKRQRTLYEDYMASSDTRATLASGNFLGIINVLMQLRKVCNHPDMFEGRPIVSAFDMAGLELQLPSPAFRVLEPHLWQGHEWAALGLMPAALTGRAAWEAKTVEVLAASPSMLQALPHWQPASHKSLQASLGFQPSRPTLALIAQFQQDLAALRAEEAAKRAQRDAASSFLRCQLAPVYGRDLIRAVTIEQPISQVHVTASQRGRHLDFSSVLASMILTPAQRAEHIEDLLRGFMFVIPKARAPPPSIWCSCPDPVTVAAAAERAHIAAQEFFARSAPLRTAIVRQQLFFPDRRLLQFDCGKLQELAVLLRRLKQGSHKALIFTQMTKMLDILEAFLNLHGYTYLRLDGSTKPEQRQVLMQRFNTNPKIFVFILSTRSGGVGMNLTGADTVIFYDSDWNPAMDAQAQDRCHRIGQTREVHIYRLISEKTIEENILQKSDQKRQLDFLAIQSGGFNTDILQKFDPRSVFGGGGGPSAEEVQAAMRSVEDENDAAAAAALEQETAAELAEFNAEAGPGLADAEAGEADAEDDEAEADEAREAPASSGAGAPGAVVAADEDEMMADVAELLGQANAKGGMAQLEDSLRPIEKYAVRFLERMQEVQDVEAAAAGVAAELDAQEWNMNELERIQAEQEAEMDEEGEAQRLAEWDTAAADAAYRAQVERARALAQEQRDHELEASAVDGETDANTDAGWDMKGIKRKEKAGKNGRAGQWSGRDNGEESTAAEPGFWRTYKTSRKRRRLEEEAGRRASAPRWRWAGEAEGSSEEDVQVSSSEEDAVSPRLEGGDEGGGPSSRRRSSAAYASGKRQRSNAYGTPRRESWPNADDDADEDEYHTGDLDNGPPSQAVSRAASPEAGTGEWRGAAAAISVEEAQQLMRAPHHIWQPWEVTEDLVLVALARQALAASPGGSLAPAIWQLASDALAAGANALSAAAASNALQQGRKRSAAACQQRYQMLVAARKGAKAGGVATPHDLASLRAQLVALMDGNSAASFQVLTSSITRAAAVHNPHGQFGAGSMTQAHQLLQEIEALVKGGAAVNGSLPTQNGADTSAGGVAAANHALAGITGPSQQLDIPALQSLLTQLQRQALCIREGKQDSPYLSDVFLRPPTHKGQQCGRGRLFAAAGRPQHANMAPLDMTVSEAFGPRGVALVGMKEQEVHHLRDWFAQMEPGFVVSCCSSNMLKLEAGAALYTSDGSMREEPYRQALPPPRVAIFSGLTNAEVVGVIQFWTDATEVPEPAFVTMLPAMVNTILQKVVTDAARTRALSEGSARKLSPEEFGQP</sequence>
<dbReference type="GO" id="GO:0006338">
    <property type="term" value="P:chromatin remodeling"/>
    <property type="evidence" value="ECO:0007669"/>
    <property type="project" value="TreeGrafter"/>
</dbReference>
<dbReference type="FunFam" id="3.40.50.300:FF:002272">
    <property type="entry name" value="protein PHOTOPERIOD-INDEPENDENT EARLY FLOWERING 1 isoform X1"/>
    <property type="match status" value="1"/>
</dbReference>
<reference evidence="15 16" key="1">
    <citation type="journal article" date="2024" name="Nat. Commun.">
        <title>Phylogenomics reveals the evolutionary origins of lichenization in chlorophyte algae.</title>
        <authorList>
            <person name="Puginier C."/>
            <person name="Libourel C."/>
            <person name="Otte J."/>
            <person name="Skaloud P."/>
            <person name="Haon M."/>
            <person name="Grisel S."/>
            <person name="Petersen M."/>
            <person name="Berrin J.G."/>
            <person name="Delaux P.M."/>
            <person name="Dal Grande F."/>
            <person name="Keller J."/>
        </authorList>
    </citation>
    <scope>NUCLEOTIDE SEQUENCE [LARGE SCALE GENOMIC DNA]</scope>
    <source>
        <strain evidence="15 16">SAG 2043</strain>
    </source>
</reference>
<gene>
    <name evidence="15" type="ORF">WJX72_002805</name>
</gene>
<dbReference type="GO" id="GO:0042393">
    <property type="term" value="F:histone binding"/>
    <property type="evidence" value="ECO:0007669"/>
    <property type="project" value="TreeGrafter"/>
</dbReference>
<evidence type="ECO:0000259" key="12">
    <source>
        <dbReference type="PROSITE" id="PS51192"/>
    </source>
</evidence>
<feature type="compositionally biased region" description="Acidic residues" evidence="11">
    <location>
        <begin position="506"/>
        <end position="516"/>
    </location>
</feature>
<dbReference type="FunFam" id="1.20.120.850:FF:000012">
    <property type="entry name" value="protein PHOTOPERIOD-INDEPENDENT EARLY FLOWERING 1 isoform X3"/>
    <property type="match status" value="1"/>
</dbReference>
<dbReference type="Gene3D" id="3.40.50.10810">
    <property type="entry name" value="Tandem AAA-ATPase domain"/>
    <property type="match status" value="1"/>
</dbReference>
<dbReference type="CDD" id="cd18003">
    <property type="entry name" value="DEXQc_SRCAP"/>
    <property type="match status" value="1"/>
</dbReference>
<feature type="coiled-coil region" evidence="10">
    <location>
        <begin position="1494"/>
        <end position="1521"/>
    </location>
</feature>
<feature type="domain" description="HSA" evidence="14">
    <location>
        <begin position="210"/>
        <end position="284"/>
    </location>
</feature>
<evidence type="ECO:0000256" key="4">
    <source>
        <dbReference type="ARBA" id="ARBA00022801"/>
    </source>
</evidence>
<evidence type="ECO:0000259" key="13">
    <source>
        <dbReference type="PROSITE" id="PS51194"/>
    </source>
</evidence>
<feature type="compositionally biased region" description="Acidic residues" evidence="11">
    <location>
        <begin position="1400"/>
        <end position="1415"/>
    </location>
</feature>
<keyword evidence="9" id="KW-0539">Nucleus</keyword>
<feature type="compositionally biased region" description="Polar residues" evidence="11">
    <location>
        <begin position="174"/>
        <end position="183"/>
    </location>
</feature>
<feature type="region of interest" description="Disordered" evidence="11">
    <location>
        <begin position="365"/>
        <end position="516"/>
    </location>
</feature>
<dbReference type="SUPFAM" id="SSF52540">
    <property type="entry name" value="P-loop containing nucleoside triphosphate hydrolases"/>
    <property type="match status" value="2"/>
</dbReference>
<dbReference type="GO" id="GO:0005524">
    <property type="term" value="F:ATP binding"/>
    <property type="evidence" value="ECO:0007669"/>
    <property type="project" value="UniProtKB-KW"/>
</dbReference>
<evidence type="ECO:0000256" key="1">
    <source>
        <dbReference type="ARBA" id="ARBA00004123"/>
    </source>
</evidence>
<keyword evidence="6" id="KW-0067">ATP-binding</keyword>
<dbReference type="PANTHER" id="PTHR45685:SF1">
    <property type="entry name" value="HELICASE SRCAP"/>
    <property type="match status" value="1"/>
</dbReference>
<feature type="compositionally biased region" description="Acidic residues" evidence="11">
    <location>
        <begin position="1642"/>
        <end position="1657"/>
    </location>
</feature>
<comment type="subcellular location">
    <subcellularLocation>
        <location evidence="1">Nucleus</location>
    </subcellularLocation>
</comment>
<dbReference type="CDD" id="cd18793">
    <property type="entry name" value="SF2_C_SNF"/>
    <property type="match status" value="1"/>
</dbReference>
<dbReference type="Pfam" id="PF00176">
    <property type="entry name" value="SNF2-rel_dom"/>
    <property type="match status" value="1"/>
</dbReference>
<feature type="region of interest" description="Disordered" evidence="11">
    <location>
        <begin position="562"/>
        <end position="593"/>
    </location>
</feature>
<evidence type="ECO:0000259" key="14">
    <source>
        <dbReference type="PROSITE" id="PS51204"/>
    </source>
</evidence>
<dbReference type="Gene3D" id="3.40.50.300">
    <property type="entry name" value="P-loop containing nucleotide triphosphate hydrolases"/>
    <property type="match status" value="1"/>
</dbReference>
<keyword evidence="3" id="KW-0547">Nucleotide-binding</keyword>
<dbReference type="InterPro" id="IPR001650">
    <property type="entry name" value="Helicase_C-like"/>
</dbReference>
<dbReference type="SMART" id="SM00573">
    <property type="entry name" value="HSA"/>
    <property type="match status" value="1"/>
</dbReference>
<name>A0AAW1P4M5_9CHLO</name>
<evidence type="ECO:0000256" key="3">
    <source>
        <dbReference type="ARBA" id="ARBA00022741"/>
    </source>
</evidence>
<comment type="similarity">
    <text evidence="2">Belongs to the SNF2/RAD54 helicase family. SWR1 subfamily.</text>
</comment>
<feature type="compositionally biased region" description="Basic and acidic residues" evidence="11">
    <location>
        <begin position="1544"/>
        <end position="1556"/>
    </location>
</feature>
<dbReference type="GO" id="GO:0016887">
    <property type="term" value="F:ATP hydrolysis activity"/>
    <property type="evidence" value="ECO:0007669"/>
    <property type="project" value="TreeGrafter"/>
</dbReference>
<feature type="compositionally biased region" description="Low complexity" evidence="11">
    <location>
        <begin position="447"/>
        <end position="468"/>
    </location>
</feature>
<comment type="caution">
    <text evidence="15">The sequence shown here is derived from an EMBL/GenBank/DDBJ whole genome shotgun (WGS) entry which is preliminary data.</text>
</comment>
<feature type="domain" description="Helicase ATP-binding" evidence="12">
    <location>
        <begin position="648"/>
        <end position="813"/>
    </location>
</feature>
<dbReference type="InterPro" id="IPR000330">
    <property type="entry name" value="SNF2_N"/>
</dbReference>
<dbReference type="PROSITE" id="PS51194">
    <property type="entry name" value="HELICASE_CTER"/>
    <property type="match status" value="1"/>
</dbReference>
<evidence type="ECO:0000256" key="5">
    <source>
        <dbReference type="ARBA" id="ARBA00022806"/>
    </source>
</evidence>
<dbReference type="GO" id="GO:0004386">
    <property type="term" value="F:helicase activity"/>
    <property type="evidence" value="ECO:0007669"/>
    <property type="project" value="UniProtKB-KW"/>
</dbReference>
<keyword evidence="5" id="KW-0347">Helicase</keyword>
<organism evidence="15 16">
    <name type="scientific">[Myrmecia] bisecta</name>
    <dbReference type="NCBI Taxonomy" id="41462"/>
    <lineage>
        <taxon>Eukaryota</taxon>
        <taxon>Viridiplantae</taxon>
        <taxon>Chlorophyta</taxon>
        <taxon>core chlorophytes</taxon>
        <taxon>Trebouxiophyceae</taxon>
        <taxon>Trebouxiales</taxon>
        <taxon>Trebouxiaceae</taxon>
        <taxon>Myrmecia</taxon>
    </lineage>
</organism>
<keyword evidence="4" id="KW-0378">Hydrolase</keyword>
<dbReference type="GO" id="GO:0000812">
    <property type="term" value="C:Swr1 complex"/>
    <property type="evidence" value="ECO:0007669"/>
    <property type="project" value="TreeGrafter"/>
</dbReference>
<evidence type="ECO:0000256" key="11">
    <source>
        <dbReference type="SAM" id="MobiDB-lite"/>
    </source>
</evidence>
<proteinExistence type="inferred from homology"/>
<feature type="region of interest" description="Disordered" evidence="11">
    <location>
        <begin position="1397"/>
        <end position="1428"/>
    </location>
</feature>
<accession>A0AAW1P4M5</accession>
<dbReference type="PANTHER" id="PTHR45685">
    <property type="entry name" value="HELICASE SRCAP-RELATED"/>
    <property type="match status" value="1"/>
</dbReference>
<evidence type="ECO:0000256" key="10">
    <source>
        <dbReference type="SAM" id="Coils"/>
    </source>
</evidence>
<evidence type="ECO:0000256" key="8">
    <source>
        <dbReference type="ARBA" id="ARBA00023125"/>
    </source>
</evidence>
<evidence type="ECO:0000256" key="2">
    <source>
        <dbReference type="ARBA" id="ARBA00009220"/>
    </source>
</evidence>
<protein>
    <submittedName>
        <fullName evidence="15">Uncharacterized protein</fullName>
    </submittedName>
</protein>
<feature type="compositionally biased region" description="Acidic residues" evidence="11">
    <location>
        <begin position="365"/>
        <end position="388"/>
    </location>
</feature>
<feature type="region of interest" description="Disordered" evidence="11">
    <location>
        <begin position="1544"/>
        <end position="1739"/>
    </location>
</feature>
<feature type="domain" description="Helicase C-terminal" evidence="13">
    <location>
        <begin position="1181"/>
        <end position="1332"/>
    </location>
</feature>
<dbReference type="FunFam" id="3.40.50.10810:FF:000005">
    <property type="entry name" value="Photoperiod-independent early flowering 1"/>
    <property type="match status" value="1"/>
</dbReference>
<dbReference type="PROSITE" id="PS51192">
    <property type="entry name" value="HELICASE_ATP_BIND_1"/>
    <property type="match status" value="1"/>
</dbReference>
<dbReference type="InterPro" id="IPR050520">
    <property type="entry name" value="INO80/SWR1_helicase"/>
</dbReference>
<dbReference type="Pfam" id="PF00271">
    <property type="entry name" value="Helicase_C"/>
    <property type="match status" value="1"/>
</dbReference>
<dbReference type="SMART" id="SM00490">
    <property type="entry name" value="HELICc"/>
    <property type="match status" value="1"/>
</dbReference>
<dbReference type="Pfam" id="PF07529">
    <property type="entry name" value="HSA"/>
    <property type="match status" value="1"/>
</dbReference>
<dbReference type="GO" id="GO:0003677">
    <property type="term" value="F:DNA binding"/>
    <property type="evidence" value="ECO:0007669"/>
    <property type="project" value="UniProtKB-KW"/>
</dbReference>
<keyword evidence="7" id="KW-0156">Chromatin regulator</keyword>
<keyword evidence="10" id="KW-0175">Coiled coil</keyword>
<dbReference type="Proteomes" id="UP001489004">
    <property type="component" value="Unassembled WGS sequence"/>
</dbReference>
<dbReference type="InterPro" id="IPR027417">
    <property type="entry name" value="P-loop_NTPase"/>
</dbReference>
<dbReference type="EMBL" id="JALJOR010000017">
    <property type="protein sequence ID" value="KAK9804735.1"/>
    <property type="molecule type" value="Genomic_DNA"/>
</dbReference>
<evidence type="ECO:0000256" key="7">
    <source>
        <dbReference type="ARBA" id="ARBA00022853"/>
    </source>
</evidence>
<evidence type="ECO:0000313" key="16">
    <source>
        <dbReference type="Proteomes" id="UP001489004"/>
    </source>
</evidence>
<feature type="compositionally biased region" description="Low complexity" evidence="11">
    <location>
        <begin position="1419"/>
        <end position="1428"/>
    </location>
</feature>
<dbReference type="InterPro" id="IPR014001">
    <property type="entry name" value="Helicase_ATP-bd"/>
</dbReference>
<dbReference type="PROSITE" id="PS51204">
    <property type="entry name" value="HSA"/>
    <property type="match status" value="1"/>
</dbReference>
<dbReference type="InterPro" id="IPR014012">
    <property type="entry name" value="HSA_dom"/>
</dbReference>
<evidence type="ECO:0000256" key="9">
    <source>
        <dbReference type="ARBA" id="ARBA00023242"/>
    </source>
</evidence>
<dbReference type="InterPro" id="IPR049730">
    <property type="entry name" value="SNF2/RAD54-like_C"/>
</dbReference>
<keyword evidence="8" id="KW-0238">DNA-binding</keyword>
<feature type="region of interest" description="Disordered" evidence="11">
    <location>
        <begin position="1"/>
        <end position="186"/>
    </location>
</feature>
<evidence type="ECO:0000313" key="15">
    <source>
        <dbReference type="EMBL" id="KAK9804735.1"/>
    </source>
</evidence>
<dbReference type="SMART" id="SM00487">
    <property type="entry name" value="DEXDc"/>
    <property type="match status" value="1"/>
</dbReference>
<keyword evidence="16" id="KW-1185">Reference proteome</keyword>
<evidence type="ECO:0000256" key="6">
    <source>
        <dbReference type="ARBA" id="ARBA00022840"/>
    </source>
</evidence>
<dbReference type="InterPro" id="IPR038718">
    <property type="entry name" value="SNF2-like_sf"/>
</dbReference>